<dbReference type="InterPro" id="IPR003660">
    <property type="entry name" value="HAMP_dom"/>
</dbReference>
<dbReference type="Pfam" id="PF00512">
    <property type="entry name" value="HisKA"/>
    <property type="match status" value="1"/>
</dbReference>
<evidence type="ECO:0000313" key="20">
    <source>
        <dbReference type="Proteomes" id="UP000030905"/>
    </source>
</evidence>
<dbReference type="GeneID" id="93075487"/>
<dbReference type="eggNOG" id="COG5002">
    <property type="taxonomic scope" value="Bacteria"/>
</dbReference>
<dbReference type="InterPro" id="IPR004358">
    <property type="entry name" value="Sig_transdc_His_kin-like_C"/>
</dbReference>
<evidence type="ECO:0000256" key="10">
    <source>
        <dbReference type="ARBA" id="ARBA00022840"/>
    </source>
</evidence>
<keyword evidence="10" id="KW-0067">ATP-binding</keyword>
<dbReference type="InterPro" id="IPR036890">
    <property type="entry name" value="HATPase_C_sf"/>
</dbReference>
<dbReference type="Gene3D" id="1.10.287.130">
    <property type="match status" value="1"/>
</dbReference>
<dbReference type="CDD" id="cd00082">
    <property type="entry name" value="HisKA"/>
    <property type="match status" value="1"/>
</dbReference>
<reference evidence="18 19" key="3">
    <citation type="journal article" name="Genome Announc.">
        <title>Improved Draft Genome Sequence of Clostridium pasteurianum Strain ATCC 6013 (DSM 525) Using a Hybrid Next-Generation Sequencing Approach.</title>
        <authorList>
            <person name="Pyne M.E."/>
            <person name="Utturkar S."/>
            <person name="Brown S.D."/>
            <person name="Moo-Young M."/>
            <person name="Chung D.A."/>
            <person name="Chou C.P."/>
        </authorList>
    </citation>
    <scope>NUCLEOTIDE SEQUENCE [LARGE SCALE GENOMIC DNA]</scope>
    <source>
        <strain evidence="18 19">ATCC 6013</strain>
    </source>
</reference>
<name>A0A0H3J7J4_CLOPA</name>
<dbReference type="Pfam" id="PF02518">
    <property type="entry name" value="HATPase_c"/>
    <property type="match status" value="1"/>
</dbReference>
<dbReference type="CDD" id="cd06225">
    <property type="entry name" value="HAMP"/>
    <property type="match status" value="1"/>
</dbReference>
<evidence type="ECO:0000256" key="5">
    <source>
        <dbReference type="ARBA" id="ARBA00022553"/>
    </source>
</evidence>
<evidence type="ECO:0000256" key="7">
    <source>
        <dbReference type="ARBA" id="ARBA00022692"/>
    </source>
</evidence>
<keyword evidence="11 14" id="KW-1133">Transmembrane helix</keyword>
<dbReference type="PANTHER" id="PTHR45528:SF1">
    <property type="entry name" value="SENSOR HISTIDINE KINASE CPXA"/>
    <property type="match status" value="1"/>
</dbReference>
<dbReference type="PRINTS" id="PR00344">
    <property type="entry name" value="BCTRLSENSOR"/>
</dbReference>
<dbReference type="SUPFAM" id="SSF55874">
    <property type="entry name" value="ATPase domain of HSP90 chaperone/DNA topoisomerase II/histidine kinase"/>
    <property type="match status" value="1"/>
</dbReference>
<dbReference type="Proteomes" id="UP000028042">
    <property type="component" value="Unassembled WGS sequence"/>
</dbReference>
<feature type="transmembrane region" description="Helical" evidence="14">
    <location>
        <begin position="169"/>
        <end position="188"/>
    </location>
</feature>
<keyword evidence="9 17" id="KW-0418">Kinase</keyword>
<dbReference type="InterPro" id="IPR050398">
    <property type="entry name" value="HssS/ArlS-like"/>
</dbReference>
<proteinExistence type="predicted"/>
<dbReference type="FunFam" id="3.30.565.10:FF:000006">
    <property type="entry name" value="Sensor histidine kinase WalK"/>
    <property type="match status" value="1"/>
</dbReference>
<keyword evidence="6 17" id="KW-0808">Transferase</keyword>
<evidence type="ECO:0000256" key="3">
    <source>
        <dbReference type="ARBA" id="ARBA00012438"/>
    </source>
</evidence>
<dbReference type="InterPro" id="IPR005467">
    <property type="entry name" value="His_kinase_dom"/>
</dbReference>
<dbReference type="SUPFAM" id="SSF158472">
    <property type="entry name" value="HAMP domain-like"/>
    <property type="match status" value="1"/>
</dbReference>
<evidence type="ECO:0000313" key="19">
    <source>
        <dbReference type="Proteomes" id="UP000028042"/>
    </source>
</evidence>
<feature type="domain" description="Histidine kinase" evidence="15">
    <location>
        <begin position="250"/>
        <end position="463"/>
    </location>
</feature>
<evidence type="ECO:0000256" key="12">
    <source>
        <dbReference type="ARBA" id="ARBA00023012"/>
    </source>
</evidence>
<dbReference type="EC" id="2.7.13.3" evidence="3"/>
<reference evidence="18" key="2">
    <citation type="submission" date="2015-10" db="EMBL/GenBank/DDBJ databases">
        <title>Improved Draft Genome Sequence of Clostridium pasteurianum Strain ATCC 6013 (DSM 525) Using a Hybrid Next-Generation Sequencing Approach.</title>
        <authorList>
            <person name="Pyne M.E."/>
            <person name="Utturkar S.M."/>
            <person name="Brown S.D."/>
            <person name="Moo-Young M."/>
            <person name="Chung D.A."/>
            <person name="Chou P.C."/>
        </authorList>
    </citation>
    <scope>NUCLEOTIDE SEQUENCE</scope>
    <source>
        <strain evidence="18">ATCC 6013</strain>
    </source>
</reference>
<dbReference type="PROSITE" id="PS50885">
    <property type="entry name" value="HAMP"/>
    <property type="match status" value="1"/>
</dbReference>
<feature type="transmembrane region" description="Helical" evidence="14">
    <location>
        <begin position="12"/>
        <end position="32"/>
    </location>
</feature>
<keyword evidence="8" id="KW-0547">Nucleotide-binding</keyword>
<dbReference type="Gene3D" id="3.30.565.10">
    <property type="entry name" value="Histidine kinase-like ATPase, C-terminal domain"/>
    <property type="match status" value="1"/>
</dbReference>
<evidence type="ECO:0000256" key="4">
    <source>
        <dbReference type="ARBA" id="ARBA00022475"/>
    </source>
</evidence>
<dbReference type="InterPro" id="IPR003661">
    <property type="entry name" value="HisK_dim/P_dom"/>
</dbReference>
<evidence type="ECO:0000256" key="14">
    <source>
        <dbReference type="SAM" id="Phobius"/>
    </source>
</evidence>
<dbReference type="PANTHER" id="PTHR45528">
    <property type="entry name" value="SENSOR HISTIDINE KINASE CPXA"/>
    <property type="match status" value="1"/>
</dbReference>
<evidence type="ECO:0000256" key="8">
    <source>
        <dbReference type="ARBA" id="ARBA00022741"/>
    </source>
</evidence>
<feature type="domain" description="HAMP" evidence="16">
    <location>
        <begin position="189"/>
        <end position="242"/>
    </location>
</feature>
<evidence type="ECO:0000259" key="15">
    <source>
        <dbReference type="PROSITE" id="PS50109"/>
    </source>
</evidence>
<dbReference type="AlphaFoldDB" id="A0A0H3J7J4"/>
<dbReference type="PROSITE" id="PS50109">
    <property type="entry name" value="HIS_KIN"/>
    <property type="match status" value="1"/>
</dbReference>
<keyword evidence="5" id="KW-0597">Phosphoprotein</keyword>
<keyword evidence="13 14" id="KW-0472">Membrane</keyword>
<dbReference type="KEGG" id="cpae:CPAST_c33830"/>
<evidence type="ECO:0000313" key="18">
    <source>
        <dbReference type="EMBL" id="KRU14538.1"/>
    </source>
</evidence>
<dbReference type="InterPro" id="IPR003594">
    <property type="entry name" value="HATPase_dom"/>
</dbReference>
<evidence type="ECO:0000259" key="16">
    <source>
        <dbReference type="PROSITE" id="PS50885"/>
    </source>
</evidence>
<dbReference type="GO" id="GO:0005524">
    <property type="term" value="F:ATP binding"/>
    <property type="evidence" value="ECO:0007669"/>
    <property type="project" value="UniProtKB-KW"/>
</dbReference>
<evidence type="ECO:0000256" key="1">
    <source>
        <dbReference type="ARBA" id="ARBA00000085"/>
    </source>
</evidence>
<dbReference type="Pfam" id="PF00672">
    <property type="entry name" value="HAMP"/>
    <property type="match status" value="1"/>
</dbReference>
<keyword evidence="7 14" id="KW-0812">Transmembrane</keyword>
<dbReference type="InterPro" id="IPR036097">
    <property type="entry name" value="HisK_dim/P_sf"/>
</dbReference>
<dbReference type="Proteomes" id="UP000030905">
    <property type="component" value="Chromosome"/>
</dbReference>
<accession>A0A0H3J7J4</accession>
<evidence type="ECO:0000256" key="9">
    <source>
        <dbReference type="ARBA" id="ARBA00022777"/>
    </source>
</evidence>
<reference evidence="17 20" key="1">
    <citation type="journal article" date="2015" name="Genome Announc.">
        <title>Complete Genome Sequence of the Nitrogen-Fixing and Solvent-Producing Clostridium pasteurianum DSM 525.</title>
        <authorList>
            <person name="Poehlein A."/>
            <person name="Grosse-Honebrink A."/>
            <person name="Zhang Y."/>
            <person name="Minton N.P."/>
            <person name="Daniel R."/>
        </authorList>
    </citation>
    <scope>NUCLEOTIDE SEQUENCE [LARGE SCALE GENOMIC DNA]</scope>
    <source>
        <strain evidence="17">DSM 525</strain>
        <strain evidence="20">DSM 525 / ATCC 6013</strain>
    </source>
</reference>
<keyword evidence="20" id="KW-1185">Reference proteome</keyword>
<evidence type="ECO:0000256" key="13">
    <source>
        <dbReference type="ARBA" id="ARBA00023136"/>
    </source>
</evidence>
<comment type="subcellular location">
    <subcellularLocation>
        <location evidence="2">Cell membrane</location>
        <topology evidence="2">Multi-pass membrane protein</topology>
    </subcellularLocation>
</comment>
<organism evidence="17 20">
    <name type="scientific">Clostridium pasteurianum DSM 525 = ATCC 6013</name>
    <dbReference type="NCBI Taxonomy" id="1262449"/>
    <lineage>
        <taxon>Bacteria</taxon>
        <taxon>Bacillati</taxon>
        <taxon>Bacillota</taxon>
        <taxon>Clostridia</taxon>
        <taxon>Eubacteriales</taxon>
        <taxon>Clostridiaceae</taxon>
        <taxon>Clostridium</taxon>
    </lineage>
</organism>
<dbReference type="SMART" id="SM00304">
    <property type="entry name" value="HAMP"/>
    <property type="match status" value="1"/>
</dbReference>
<keyword evidence="4" id="KW-1003">Cell membrane</keyword>
<dbReference type="SUPFAM" id="SSF47384">
    <property type="entry name" value="Homodimeric domain of signal transducing histidine kinase"/>
    <property type="match status" value="1"/>
</dbReference>
<dbReference type="EMBL" id="JPGY02000001">
    <property type="protein sequence ID" value="KRU14538.1"/>
    <property type="molecule type" value="Genomic_DNA"/>
</dbReference>
<evidence type="ECO:0000256" key="2">
    <source>
        <dbReference type="ARBA" id="ARBA00004651"/>
    </source>
</evidence>
<dbReference type="SMART" id="SM00387">
    <property type="entry name" value="HATPase_c"/>
    <property type="match status" value="1"/>
</dbReference>
<dbReference type="RefSeq" id="WP_003446437.1">
    <property type="nucleotide sequence ID" value="NZ_ANZB01000011.1"/>
</dbReference>
<dbReference type="CDD" id="cd00075">
    <property type="entry name" value="HATPase"/>
    <property type="match status" value="1"/>
</dbReference>
<dbReference type="GO" id="GO:0000155">
    <property type="term" value="F:phosphorelay sensor kinase activity"/>
    <property type="evidence" value="ECO:0007669"/>
    <property type="project" value="InterPro"/>
</dbReference>
<dbReference type="PATRIC" id="fig|1262449.3.peg.2975"/>
<protein>
    <recommendedName>
        <fullName evidence="3">histidine kinase</fullName>
        <ecNumber evidence="3">2.7.13.3</ecNumber>
    </recommendedName>
</protein>
<dbReference type="Gene3D" id="6.10.340.10">
    <property type="match status" value="1"/>
</dbReference>
<sequence length="464" mass="52926">MNGSLRTKLSLTYSLVAIISILMISFMINIFLGKQFKRYTIENQERKNMELVDLIGKQYAEDKIWNYKAVESIGINAIEQGLIIKLEDNSRNTIWDAATHNNGLCKQMIEHMENNMSKYYDSNDGKYEEKSYEIYNNNNVIGHLEIGYYGPFYYSDNDMNFIDTLNKNLFIIGILSLFLALIIGLFMAKVLSNPISRVVRATQNISNGFFNNRVIEKSKTKEIDLLISSINNLAETLENQKNLRKRMSTDIAHELRTPLATLQSHLEAMIDGIWKPDKERLISCHEECIRINKLVGQLKSLDEYESGNYGLSKVTYDIYDQVKKIIYNFQADFKNKGININLSGKRELVFADKDKVSQVIINLLSNSLKYTKENGTVEVSINKINNEIIIKIKDTGIGIAQEDLPYIFERFYRADRSRNRVTGGVGIGLAIVKAIIDFHNGNIDVKSILGKGTEFTVLLPVGCK</sequence>
<evidence type="ECO:0000256" key="11">
    <source>
        <dbReference type="ARBA" id="ARBA00022989"/>
    </source>
</evidence>
<dbReference type="GO" id="GO:0005886">
    <property type="term" value="C:plasma membrane"/>
    <property type="evidence" value="ECO:0007669"/>
    <property type="project" value="UniProtKB-SubCell"/>
</dbReference>
<comment type="catalytic activity">
    <reaction evidence="1">
        <text>ATP + protein L-histidine = ADP + protein N-phospho-L-histidine.</text>
        <dbReference type="EC" id="2.7.13.3"/>
    </reaction>
</comment>
<keyword evidence="12" id="KW-0902">Two-component regulatory system</keyword>
<evidence type="ECO:0000313" key="17">
    <source>
        <dbReference type="EMBL" id="AJA53437.1"/>
    </source>
</evidence>
<gene>
    <name evidence="17" type="primary">baeS</name>
    <name evidence="17" type="ORF">CLPA_c33830</name>
    <name evidence="18" type="ORF">CP6013_03797</name>
</gene>
<dbReference type="SMART" id="SM00388">
    <property type="entry name" value="HisKA"/>
    <property type="match status" value="1"/>
</dbReference>
<evidence type="ECO:0000256" key="6">
    <source>
        <dbReference type="ARBA" id="ARBA00022679"/>
    </source>
</evidence>
<dbReference type="KEGG" id="cpat:CLPA_c33830"/>
<dbReference type="EMBL" id="CP009268">
    <property type="protein sequence ID" value="AJA53437.1"/>
    <property type="molecule type" value="Genomic_DNA"/>
</dbReference>